<proteinExistence type="predicted"/>
<evidence type="ECO:0000313" key="2">
    <source>
        <dbReference type="EMBL" id="KAJ8343653.1"/>
    </source>
</evidence>
<feature type="region of interest" description="Disordered" evidence="1">
    <location>
        <begin position="56"/>
        <end position="90"/>
    </location>
</feature>
<sequence>MSGETGAVWDGYGGRPLARRGQTVFVSHQKTSQSGMLKSERASIAIKSALRYAHQMPGVLRRSESRRNRADIPKGPATPLPRLGRGAPLPPSQMLKALVRRFGRGFSRRCYAAVADFSGTNG</sequence>
<name>A0A9Q1ERM1_SYNKA</name>
<dbReference type="Proteomes" id="UP001152622">
    <property type="component" value="Chromosome 13"/>
</dbReference>
<gene>
    <name evidence="2" type="ORF">SKAU_G00309820</name>
</gene>
<accession>A0A9Q1ERM1</accession>
<dbReference type="EMBL" id="JAINUF010000013">
    <property type="protein sequence ID" value="KAJ8343653.1"/>
    <property type="molecule type" value="Genomic_DNA"/>
</dbReference>
<protein>
    <submittedName>
        <fullName evidence="2">Uncharacterized protein</fullName>
    </submittedName>
</protein>
<dbReference type="AlphaFoldDB" id="A0A9Q1ERM1"/>
<evidence type="ECO:0000313" key="3">
    <source>
        <dbReference type="Proteomes" id="UP001152622"/>
    </source>
</evidence>
<comment type="caution">
    <text evidence="2">The sequence shown here is derived from an EMBL/GenBank/DDBJ whole genome shotgun (WGS) entry which is preliminary data.</text>
</comment>
<feature type="compositionally biased region" description="Basic and acidic residues" evidence="1">
    <location>
        <begin position="61"/>
        <end position="72"/>
    </location>
</feature>
<evidence type="ECO:0000256" key="1">
    <source>
        <dbReference type="SAM" id="MobiDB-lite"/>
    </source>
</evidence>
<keyword evidence="3" id="KW-1185">Reference proteome</keyword>
<organism evidence="2 3">
    <name type="scientific">Synaphobranchus kaupii</name>
    <name type="common">Kaup's arrowtooth eel</name>
    <dbReference type="NCBI Taxonomy" id="118154"/>
    <lineage>
        <taxon>Eukaryota</taxon>
        <taxon>Metazoa</taxon>
        <taxon>Chordata</taxon>
        <taxon>Craniata</taxon>
        <taxon>Vertebrata</taxon>
        <taxon>Euteleostomi</taxon>
        <taxon>Actinopterygii</taxon>
        <taxon>Neopterygii</taxon>
        <taxon>Teleostei</taxon>
        <taxon>Anguilliformes</taxon>
        <taxon>Synaphobranchidae</taxon>
        <taxon>Synaphobranchus</taxon>
    </lineage>
</organism>
<reference evidence="2" key="1">
    <citation type="journal article" date="2023" name="Science">
        <title>Genome structures resolve the early diversification of teleost fishes.</title>
        <authorList>
            <person name="Parey E."/>
            <person name="Louis A."/>
            <person name="Montfort J."/>
            <person name="Bouchez O."/>
            <person name="Roques C."/>
            <person name="Iampietro C."/>
            <person name="Lluch J."/>
            <person name="Castinel A."/>
            <person name="Donnadieu C."/>
            <person name="Desvignes T."/>
            <person name="Floi Bucao C."/>
            <person name="Jouanno E."/>
            <person name="Wen M."/>
            <person name="Mejri S."/>
            <person name="Dirks R."/>
            <person name="Jansen H."/>
            <person name="Henkel C."/>
            <person name="Chen W.J."/>
            <person name="Zahm M."/>
            <person name="Cabau C."/>
            <person name="Klopp C."/>
            <person name="Thompson A.W."/>
            <person name="Robinson-Rechavi M."/>
            <person name="Braasch I."/>
            <person name="Lecointre G."/>
            <person name="Bobe J."/>
            <person name="Postlethwait J.H."/>
            <person name="Berthelot C."/>
            <person name="Roest Crollius H."/>
            <person name="Guiguen Y."/>
        </authorList>
    </citation>
    <scope>NUCLEOTIDE SEQUENCE</scope>
    <source>
        <strain evidence="2">WJC10195</strain>
    </source>
</reference>